<accession>A0ABU3UIS0</accession>
<comment type="caution">
    <text evidence="3">The sequence shown here is derived from an EMBL/GenBank/DDBJ whole genome shotgun (WGS) entry which is preliminary data.</text>
</comment>
<dbReference type="RefSeq" id="WP_164331826.1">
    <property type="nucleotide sequence ID" value="NZ_CP107955.1"/>
</dbReference>
<feature type="compositionally biased region" description="Polar residues" evidence="1">
    <location>
        <begin position="1"/>
        <end position="11"/>
    </location>
</feature>
<gene>
    <name evidence="3" type="ORF">PU648_16035</name>
</gene>
<feature type="transmembrane region" description="Helical" evidence="2">
    <location>
        <begin position="47"/>
        <end position="67"/>
    </location>
</feature>
<protein>
    <submittedName>
        <fullName evidence="3">Uncharacterized protein</fullName>
    </submittedName>
</protein>
<feature type="transmembrane region" description="Helical" evidence="2">
    <location>
        <begin position="73"/>
        <end position="96"/>
    </location>
</feature>
<keyword evidence="2" id="KW-1133">Transmembrane helix</keyword>
<organism evidence="3 4">
    <name type="scientific">Streptomyces mirabilis</name>
    <dbReference type="NCBI Taxonomy" id="68239"/>
    <lineage>
        <taxon>Bacteria</taxon>
        <taxon>Bacillati</taxon>
        <taxon>Actinomycetota</taxon>
        <taxon>Actinomycetes</taxon>
        <taxon>Kitasatosporales</taxon>
        <taxon>Streptomycetaceae</taxon>
        <taxon>Streptomyces</taxon>
    </lineage>
</organism>
<name>A0ABU3UIS0_9ACTN</name>
<keyword evidence="2" id="KW-0812">Transmembrane</keyword>
<reference evidence="3 4" key="1">
    <citation type="submission" date="2023-02" db="EMBL/GenBank/DDBJ databases">
        <authorList>
            <person name="Maleckis M."/>
        </authorList>
    </citation>
    <scope>NUCLEOTIDE SEQUENCE [LARGE SCALE GENOMIC DNA]</scope>
    <source>
        <strain evidence="3 4">P8-A2</strain>
    </source>
</reference>
<sequence>MSDSNDTTAKGTTAPASTPPPYVAVPAPYHVASPQQRAIWETKAKRGIGFGAAWLIGGVLITVVTYAQAQGGGVYFVAWGPVVYGIYRIVTGLLLLNKSKS</sequence>
<dbReference type="Proteomes" id="UP001257627">
    <property type="component" value="Unassembled WGS sequence"/>
</dbReference>
<feature type="region of interest" description="Disordered" evidence="1">
    <location>
        <begin position="1"/>
        <end position="21"/>
    </location>
</feature>
<proteinExistence type="predicted"/>
<evidence type="ECO:0000313" key="3">
    <source>
        <dbReference type="EMBL" id="MDU8993807.1"/>
    </source>
</evidence>
<dbReference type="EMBL" id="JARAKF010000001">
    <property type="protein sequence ID" value="MDU8993807.1"/>
    <property type="molecule type" value="Genomic_DNA"/>
</dbReference>
<evidence type="ECO:0000256" key="2">
    <source>
        <dbReference type="SAM" id="Phobius"/>
    </source>
</evidence>
<evidence type="ECO:0000313" key="4">
    <source>
        <dbReference type="Proteomes" id="UP001257627"/>
    </source>
</evidence>
<evidence type="ECO:0000256" key="1">
    <source>
        <dbReference type="SAM" id="MobiDB-lite"/>
    </source>
</evidence>
<keyword evidence="4" id="KW-1185">Reference proteome</keyword>
<keyword evidence="2" id="KW-0472">Membrane</keyword>